<comment type="caution">
    <text evidence="3">The sequence shown here is derived from an EMBL/GenBank/DDBJ whole genome shotgun (WGS) entry which is preliminary data.</text>
</comment>
<evidence type="ECO:0000256" key="1">
    <source>
        <dbReference type="SAM" id="MobiDB-lite"/>
    </source>
</evidence>
<gene>
    <name evidence="3" type="ORF">ILYODFUR_011382</name>
</gene>
<evidence type="ECO:0000256" key="2">
    <source>
        <dbReference type="SAM" id="SignalP"/>
    </source>
</evidence>
<evidence type="ECO:0000313" key="4">
    <source>
        <dbReference type="Proteomes" id="UP001482620"/>
    </source>
</evidence>
<feature type="compositionally biased region" description="Pro residues" evidence="1">
    <location>
        <begin position="34"/>
        <end position="45"/>
    </location>
</feature>
<feature type="chain" id="PRO_5045374438" evidence="2">
    <location>
        <begin position="26"/>
        <end position="194"/>
    </location>
</feature>
<keyword evidence="2" id="KW-0732">Signal</keyword>
<name>A0ABV0SMV0_9TELE</name>
<feature type="region of interest" description="Disordered" evidence="1">
    <location>
        <begin position="33"/>
        <end position="60"/>
    </location>
</feature>
<keyword evidence="4" id="KW-1185">Reference proteome</keyword>
<protein>
    <submittedName>
        <fullName evidence="3">Uncharacterized protein</fullName>
    </submittedName>
</protein>
<dbReference type="EMBL" id="JAHRIQ010000859">
    <property type="protein sequence ID" value="MEQ2221008.1"/>
    <property type="molecule type" value="Genomic_DNA"/>
</dbReference>
<organism evidence="3 4">
    <name type="scientific">Ilyodon furcidens</name>
    <name type="common">goldbreast splitfin</name>
    <dbReference type="NCBI Taxonomy" id="33524"/>
    <lineage>
        <taxon>Eukaryota</taxon>
        <taxon>Metazoa</taxon>
        <taxon>Chordata</taxon>
        <taxon>Craniata</taxon>
        <taxon>Vertebrata</taxon>
        <taxon>Euteleostomi</taxon>
        <taxon>Actinopterygii</taxon>
        <taxon>Neopterygii</taxon>
        <taxon>Teleostei</taxon>
        <taxon>Neoteleostei</taxon>
        <taxon>Acanthomorphata</taxon>
        <taxon>Ovalentaria</taxon>
        <taxon>Atherinomorphae</taxon>
        <taxon>Cyprinodontiformes</taxon>
        <taxon>Goodeidae</taxon>
        <taxon>Ilyodon</taxon>
    </lineage>
</organism>
<accession>A0ABV0SMV0</accession>
<proteinExistence type="predicted"/>
<sequence length="194" mass="21184">MQSRFPSQKLVLVVSCFIWIWVAGAADFVETPRLPSPQTPPPAPPRGAQGIPRPAERHGPSSLSWTIPWASSWWDVPGTPPGGGLYVSNLPQNLLKALPEMGAEYIPGQRLRKTFPADRHYTLGPAKSVLLPPLPAHPTHHQVVINGQLSSSLHPRHSAEVLSSTSCLGCPGAKCTDEQPYAWYAYMVLIMNNQ</sequence>
<dbReference type="Proteomes" id="UP001482620">
    <property type="component" value="Unassembled WGS sequence"/>
</dbReference>
<reference evidence="3 4" key="1">
    <citation type="submission" date="2021-06" db="EMBL/GenBank/DDBJ databases">
        <authorList>
            <person name="Palmer J.M."/>
        </authorList>
    </citation>
    <scope>NUCLEOTIDE SEQUENCE [LARGE SCALE GENOMIC DNA]</scope>
    <source>
        <strain evidence="4">if_2019</strain>
        <tissue evidence="3">Muscle</tissue>
    </source>
</reference>
<evidence type="ECO:0000313" key="3">
    <source>
        <dbReference type="EMBL" id="MEQ2221008.1"/>
    </source>
</evidence>
<feature type="signal peptide" evidence="2">
    <location>
        <begin position="1"/>
        <end position="25"/>
    </location>
</feature>